<dbReference type="GO" id="GO:0004674">
    <property type="term" value="F:protein serine/threonine kinase activity"/>
    <property type="evidence" value="ECO:0007669"/>
    <property type="project" value="TreeGrafter"/>
</dbReference>
<dbReference type="HOGENOM" id="CLU_242740_0_0_1"/>
<dbReference type="STRING" id="660122.C7ZAN3"/>
<protein>
    <recommendedName>
        <fullName evidence="3">Protein kinase domain-containing protein</fullName>
    </recommendedName>
</protein>
<feature type="region of interest" description="Disordered" evidence="1">
    <location>
        <begin position="1368"/>
        <end position="1444"/>
    </location>
</feature>
<evidence type="ECO:0000256" key="2">
    <source>
        <dbReference type="SAM" id="Phobius"/>
    </source>
</evidence>
<dbReference type="GO" id="GO:0005524">
    <property type="term" value="F:ATP binding"/>
    <property type="evidence" value="ECO:0007669"/>
    <property type="project" value="InterPro"/>
</dbReference>
<dbReference type="InterPro" id="IPR000719">
    <property type="entry name" value="Prot_kinase_dom"/>
</dbReference>
<dbReference type="InParanoid" id="C7ZAN3"/>
<dbReference type="EMBL" id="GG698912">
    <property type="protein sequence ID" value="EEU39304.1"/>
    <property type="molecule type" value="Genomic_DNA"/>
</dbReference>
<proteinExistence type="predicted"/>
<dbReference type="GeneID" id="9672199"/>
<feature type="compositionally biased region" description="Low complexity" evidence="1">
    <location>
        <begin position="1026"/>
        <end position="1042"/>
    </location>
</feature>
<feature type="region of interest" description="Disordered" evidence="1">
    <location>
        <begin position="862"/>
        <end position="929"/>
    </location>
</feature>
<reference evidence="4 5" key="1">
    <citation type="journal article" date="2009" name="PLoS Genet.">
        <title>The genome of Nectria haematococca: contribution of supernumerary chromosomes to gene expansion.</title>
        <authorList>
            <person name="Coleman J.J."/>
            <person name="Rounsley S.D."/>
            <person name="Rodriguez-Carres M."/>
            <person name="Kuo A."/>
            <person name="Wasmann C.C."/>
            <person name="Grimwood J."/>
            <person name="Schmutz J."/>
            <person name="Taga M."/>
            <person name="White G.J."/>
            <person name="Zhou S."/>
            <person name="Schwartz D.C."/>
            <person name="Freitag M."/>
            <person name="Ma L.J."/>
            <person name="Danchin E.G."/>
            <person name="Henrissat B."/>
            <person name="Coutinho P.M."/>
            <person name="Nelson D.R."/>
            <person name="Straney D."/>
            <person name="Napoli C.A."/>
            <person name="Barker B.M."/>
            <person name="Gribskov M."/>
            <person name="Rep M."/>
            <person name="Kroken S."/>
            <person name="Molnar I."/>
            <person name="Rensing C."/>
            <person name="Kennell J.C."/>
            <person name="Zamora J."/>
            <person name="Farman M.L."/>
            <person name="Selker E.U."/>
            <person name="Salamov A."/>
            <person name="Shapiro H."/>
            <person name="Pangilinan J."/>
            <person name="Lindquist E."/>
            <person name="Lamers C."/>
            <person name="Grigoriev I.V."/>
            <person name="Geiser D.M."/>
            <person name="Covert S.F."/>
            <person name="Temporini E."/>
            <person name="Vanetten H.D."/>
        </authorList>
    </citation>
    <scope>NUCLEOTIDE SEQUENCE [LARGE SCALE GENOMIC DNA]</scope>
    <source>
        <strain evidence="5">ATCC MYA-4622 / CBS 123669 / FGSC 9596 / NRRL 45880 / 77-13-4</strain>
    </source>
</reference>
<evidence type="ECO:0000313" key="5">
    <source>
        <dbReference type="Proteomes" id="UP000005206"/>
    </source>
</evidence>
<dbReference type="Proteomes" id="UP000005206">
    <property type="component" value="Chromosome 6"/>
</dbReference>
<dbReference type="PANTHER" id="PTHR24359">
    <property type="entry name" value="SERINE/THREONINE-PROTEIN KINASE SBK1"/>
    <property type="match status" value="1"/>
</dbReference>
<dbReference type="VEuPathDB" id="FungiDB:NECHADRAFT_82156"/>
<keyword evidence="5" id="KW-1185">Reference proteome</keyword>
<feature type="domain" description="Protein kinase" evidence="3">
    <location>
        <begin position="298"/>
        <end position="634"/>
    </location>
</feature>
<dbReference type="Pfam" id="PF00069">
    <property type="entry name" value="Pkinase"/>
    <property type="match status" value="1"/>
</dbReference>
<keyword evidence="2" id="KW-0472">Membrane</keyword>
<dbReference type="eggNOG" id="KOG0594">
    <property type="taxonomic scope" value="Eukaryota"/>
</dbReference>
<feature type="compositionally biased region" description="Polar residues" evidence="1">
    <location>
        <begin position="1012"/>
        <end position="1025"/>
    </location>
</feature>
<feature type="transmembrane region" description="Helical" evidence="2">
    <location>
        <begin position="1283"/>
        <end position="1304"/>
    </location>
</feature>
<dbReference type="OrthoDB" id="1046782at2759"/>
<accession>C7ZAN3</accession>
<feature type="region of interest" description="Disordered" evidence="1">
    <location>
        <begin position="1457"/>
        <end position="1543"/>
    </location>
</feature>
<feature type="compositionally biased region" description="Basic and acidic residues" evidence="1">
    <location>
        <begin position="862"/>
        <end position="883"/>
    </location>
</feature>
<evidence type="ECO:0000256" key="1">
    <source>
        <dbReference type="SAM" id="MobiDB-lite"/>
    </source>
</evidence>
<gene>
    <name evidence="4" type="ORF">NECHADRAFT_82156</name>
</gene>
<dbReference type="RefSeq" id="XP_003045017.1">
    <property type="nucleotide sequence ID" value="XM_003044971.1"/>
</dbReference>
<sequence length="1643" mass="184515">MVTQTFPAEYSNKNVLENFLDQRFGEGQYSIRGMRGSDWVITVPMLLTTDEIAHIRRRAIDASHGFASDQSRESFDNGNLLLLDKRHSILTQTNDPEATLSNDIEDVCKMQHTEEPLSLGAVDRISLAGLLSNAMQPCVLDGTKEFLPHSELQRICTFDNVIRELKEFFQEEQAQSYAAYVCGKPLENLQPRDSALKVFAILALIHELDSLPRFVESQIYDRDLPFIWGPQYQLLCSQRRQNAGNHTVEEHCFKKNEQRFMRDFYRQQWTVLVPFIAKTGNMEASHYVLETDTIMPWTSFEPVAHNGGYCEVFKVKIHPDQHAFYGNEVFALKVLTPGDNEEFFQKELYALRKAPPGPHVVNLFATFTQGDKSSFLFPWAEQGSLRDLMIQDPSEVLTSASDSPKELIRWIAEQCTGLAQGLNSIHNLNPAVRRGRDAVKREWENRYGIHGNVKPENILRFFSEGYSHMLGELKLSDFRLADFHDTVSKPSFSSTYDSPEQSSNNYYYVSRKSDIWALGCVFTELLTWAARGRESLEAYGQDRLNEKDLGRSRDNWLADTFFGKDFRIDGTTVIPEAFFVKRSVHKCIEENKEAVSGAGHESSYLIDFLDFIRDRMLVIDYSKRATSREVSEFLRDKMEYYFITLPDLDAQVTESVVMDSDIESIFSAFSAPSSQTSFNEVTQGAIVELVQLLLGNEDLKGLYPSALSLVGPQRFRRNFPRLLKMYGQRLHQEARNEPQRQAAQFIRRSRHQAVAMMARKLEQGDGISWSQRLDSFGSTARQARVNEWLDQSGADEGQINTPLAATDTALKNEQDEFESSDSENEGESSLPSLNEVKEFMISADAFLILCREFRVWLKLDKEDDNESERTNEPPVNDKKDINITDHQPSPEQGKVDHEMEQDAVSFSAEPKPTDPSQSEEEVNGGSSDGLARCTVKEKITLWLSMWKWLTDSCFPPPPGFQRLYYTCNLLSSVAAVRSRPQASNTPAPVAPRPPPQAHVVGARAANQGAHASPNSLQTGQAHLQPSKSSGLSSTSNSNTNISNQRQEPQYLLLCINTRNSTTLDTIVVSSITNDQYLFESILDRYRQVRAEHEWTISRAIPPWIRRTATAVAAIATSWLPILSTLADYLSAFLSGILPKIMSLHKIASGDFVQFYLVPVGLDCCPRSFKTRDFPPQKEVTEGRYIYKPFPMEDALVADIPLPHLLKPGPHTGLFWKLLFPKKLQEGLSRPGGDNDNGQLINGWGIRINESLNWVFILFWLMVILILIGVGVIVYIAITSDHSSGFGLGALLAAMLTVYMTYQFLAPFSKLSQTKEKASCTEVKAAFEKVREECVNDEDYCLRRLKKPPKRKTTDLSLLEAVPVGMPKEVEPSLPRHSVSSECSSPRFLPPRRNSGSSTPRKRHSISEATIHEESDVPDLGGYTSLAVTQGPPPQPNPQPDEQKKSYDLLDENSLLSATPKFMSVPSDIDLQVGSSERRASGQKGSRPCVSGDSPDKDTAVYEPSPGGGSEDERSQISEREKQLDPSHGRMSLQEDKGSKGSIISEEGQGLGMLAVLMICSTEFIHPKTTVTQSHISRLLQGKVNNLFHCPLSALTVFPNHSLQDARDDAFSQKPITPTSTTDNDGCITRVDLEWLEREIPGSG</sequence>
<keyword evidence="2" id="KW-0812">Transmembrane</keyword>
<dbReference type="KEGG" id="nhe:NECHADRAFT_82156"/>
<dbReference type="PANTHER" id="PTHR24359:SF1">
    <property type="entry name" value="INHIBITOR OF NUCLEAR FACTOR KAPPA-B KINASE EPSILON SUBUNIT HOMOLOG 1-RELATED"/>
    <property type="match status" value="1"/>
</dbReference>
<dbReference type="SUPFAM" id="SSF56112">
    <property type="entry name" value="Protein kinase-like (PK-like)"/>
    <property type="match status" value="1"/>
</dbReference>
<evidence type="ECO:0000313" key="4">
    <source>
        <dbReference type="EMBL" id="EEU39304.1"/>
    </source>
</evidence>
<name>C7ZAN3_FUSV7</name>
<feature type="transmembrane region" description="Helical" evidence="2">
    <location>
        <begin position="1253"/>
        <end position="1277"/>
    </location>
</feature>
<feature type="compositionally biased region" description="Basic and acidic residues" evidence="1">
    <location>
        <begin position="1510"/>
        <end position="1538"/>
    </location>
</feature>
<feature type="region of interest" description="Disordered" evidence="1">
    <location>
        <begin position="981"/>
        <end position="1042"/>
    </location>
</feature>
<dbReference type="PROSITE" id="PS50011">
    <property type="entry name" value="PROTEIN_KINASE_DOM"/>
    <property type="match status" value="1"/>
</dbReference>
<dbReference type="Gene3D" id="1.10.510.10">
    <property type="entry name" value="Transferase(Phosphotransferase) domain 1"/>
    <property type="match status" value="1"/>
</dbReference>
<dbReference type="CDD" id="cd00180">
    <property type="entry name" value="PKc"/>
    <property type="match status" value="1"/>
</dbReference>
<evidence type="ECO:0000259" key="3">
    <source>
        <dbReference type="PROSITE" id="PS50011"/>
    </source>
</evidence>
<keyword evidence="2" id="KW-1133">Transmembrane helix</keyword>
<dbReference type="InterPro" id="IPR011009">
    <property type="entry name" value="Kinase-like_dom_sf"/>
</dbReference>
<organism evidence="4 5">
    <name type="scientific">Fusarium vanettenii (strain ATCC MYA-4622 / CBS 123669 / FGSC 9596 / NRRL 45880 / 77-13-4)</name>
    <name type="common">Fusarium solani subsp. pisi</name>
    <dbReference type="NCBI Taxonomy" id="660122"/>
    <lineage>
        <taxon>Eukaryota</taxon>
        <taxon>Fungi</taxon>
        <taxon>Dikarya</taxon>
        <taxon>Ascomycota</taxon>
        <taxon>Pezizomycotina</taxon>
        <taxon>Sordariomycetes</taxon>
        <taxon>Hypocreomycetidae</taxon>
        <taxon>Hypocreales</taxon>
        <taxon>Nectriaceae</taxon>
        <taxon>Fusarium</taxon>
        <taxon>Fusarium solani species complex</taxon>
        <taxon>Fusarium vanettenii</taxon>
    </lineage>
</organism>